<accession>A0A803ME11</accession>
<dbReference type="Gramene" id="AUR62027704-RA">
    <property type="protein sequence ID" value="AUR62027704-RA:cds"/>
    <property type="gene ID" value="AUR62027704"/>
</dbReference>
<keyword evidence="7" id="KW-1185">Reference proteome</keyword>
<dbReference type="GO" id="GO:0008270">
    <property type="term" value="F:zinc ion binding"/>
    <property type="evidence" value="ECO:0007669"/>
    <property type="project" value="UniProtKB-KW"/>
</dbReference>
<evidence type="ECO:0000256" key="2">
    <source>
        <dbReference type="ARBA" id="ARBA00022771"/>
    </source>
</evidence>
<feature type="transmembrane region" description="Helical" evidence="4">
    <location>
        <begin position="165"/>
        <end position="182"/>
    </location>
</feature>
<evidence type="ECO:0000313" key="6">
    <source>
        <dbReference type="EnsemblPlants" id="AUR62027704-RA:cds"/>
    </source>
</evidence>
<dbReference type="PROSITE" id="PS51292">
    <property type="entry name" value="ZF_RING_CH"/>
    <property type="match status" value="1"/>
</dbReference>
<dbReference type="EnsemblPlants" id="AUR62027704-RA">
    <property type="protein sequence ID" value="AUR62027704-RA:cds"/>
    <property type="gene ID" value="AUR62027704"/>
</dbReference>
<protein>
    <recommendedName>
        <fullName evidence="5">RING-CH-type domain-containing protein</fullName>
    </recommendedName>
</protein>
<dbReference type="SUPFAM" id="SSF57850">
    <property type="entry name" value="RING/U-box"/>
    <property type="match status" value="1"/>
</dbReference>
<dbReference type="OMA" id="RWHERRT"/>
<feature type="domain" description="RING-CH-type" evidence="5">
    <location>
        <begin position="53"/>
        <end position="124"/>
    </location>
</feature>
<reference evidence="6" key="1">
    <citation type="journal article" date="2017" name="Nature">
        <title>The genome of Chenopodium quinoa.</title>
        <authorList>
            <person name="Jarvis D.E."/>
            <person name="Ho Y.S."/>
            <person name="Lightfoot D.J."/>
            <person name="Schmoeckel S.M."/>
            <person name="Li B."/>
            <person name="Borm T.J.A."/>
            <person name="Ohyanagi H."/>
            <person name="Mineta K."/>
            <person name="Michell C.T."/>
            <person name="Saber N."/>
            <person name="Kharbatia N.M."/>
            <person name="Rupper R.R."/>
            <person name="Sharp A.R."/>
            <person name="Dally N."/>
            <person name="Boughton B.A."/>
            <person name="Woo Y.H."/>
            <person name="Gao G."/>
            <person name="Schijlen E.G.W.M."/>
            <person name="Guo X."/>
            <person name="Momin A.A."/>
            <person name="Negrao S."/>
            <person name="Al-Babili S."/>
            <person name="Gehring C."/>
            <person name="Roessner U."/>
            <person name="Jung C."/>
            <person name="Murphy K."/>
            <person name="Arold S.T."/>
            <person name="Gojobori T."/>
            <person name="van der Linden C.G."/>
            <person name="van Loo E.N."/>
            <person name="Jellen E.N."/>
            <person name="Maughan P.J."/>
            <person name="Tester M."/>
        </authorList>
    </citation>
    <scope>NUCLEOTIDE SEQUENCE [LARGE SCALE GENOMIC DNA]</scope>
    <source>
        <strain evidence="6">cv. PI 614886</strain>
    </source>
</reference>
<keyword evidence="4" id="KW-0472">Membrane</keyword>
<name>A0A803ME11_CHEQI</name>
<evidence type="ECO:0000259" key="5">
    <source>
        <dbReference type="PROSITE" id="PS51292"/>
    </source>
</evidence>
<dbReference type="Proteomes" id="UP000596660">
    <property type="component" value="Unplaced"/>
</dbReference>
<evidence type="ECO:0000256" key="1">
    <source>
        <dbReference type="ARBA" id="ARBA00022723"/>
    </source>
</evidence>
<sequence length="185" mass="20626">MSEEETVVELQEIEKQNSGESYATGIVSETKVSENKDEKKPRVVADVKCGDGEVCDGELLCRICHLSSEQPWKLPLFAAKTDLIMLGCGCKGELSVAHFYCAEAWFKLKGNRICEICGEMANNLRGVGNESFMEEWKDSRINANATDSSNMGAEGCWQGQPLCNFLMACLVIAFVVPWFFRINMF</sequence>
<dbReference type="PANTHER" id="PTHR46214:SF8">
    <property type="entry name" value="RING_FYVE_PHD ZINC FINGER SUPERFAMILY PROTEIN"/>
    <property type="match status" value="1"/>
</dbReference>
<keyword evidence="1" id="KW-0479">Metal-binding</keyword>
<evidence type="ECO:0000256" key="4">
    <source>
        <dbReference type="SAM" id="Phobius"/>
    </source>
</evidence>
<organism evidence="6 7">
    <name type="scientific">Chenopodium quinoa</name>
    <name type="common">Quinoa</name>
    <dbReference type="NCBI Taxonomy" id="63459"/>
    <lineage>
        <taxon>Eukaryota</taxon>
        <taxon>Viridiplantae</taxon>
        <taxon>Streptophyta</taxon>
        <taxon>Embryophyta</taxon>
        <taxon>Tracheophyta</taxon>
        <taxon>Spermatophyta</taxon>
        <taxon>Magnoliopsida</taxon>
        <taxon>eudicotyledons</taxon>
        <taxon>Gunneridae</taxon>
        <taxon>Pentapetalae</taxon>
        <taxon>Caryophyllales</taxon>
        <taxon>Chenopodiaceae</taxon>
        <taxon>Chenopodioideae</taxon>
        <taxon>Atripliceae</taxon>
        <taxon>Chenopodium</taxon>
    </lineage>
</organism>
<keyword evidence="4" id="KW-0812">Transmembrane</keyword>
<dbReference type="Gene3D" id="3.30.40.10">
    <property type="entry name" value="Zinc/RING finger domain, C3HC4 (zinc finger)"/>
    <property type="match status" value="1"/>
</dbReference>
<dbReference type="AlphaFoldDB" id="A0A803ME11"/>
<dbReference type="Pfam" id="PF12906">
    <property type="entry name" value="RINGv"/>
    <property type="match status" value="1"/>
</dbReference>
<dbReference type="PANTHER" id="PTHR46214">
    <property type="entry name" value="ZINC FINGER, RING-CH-TYPE"/>
    <property type="match status" value="1"/>
</dbReference>
<keyword evidence="4" id="KW-1133">Transmembrane helix</keyword>
<evidence type="ECO:0000313" key="7">
    <source>
        <dbReference type="Proteomes" id="UP000596660"/>
    </source>
</evidence>
<dbReference type="InterPro" id="IPR011016">
    <property type="entry name" value="Znf_RING-CH"/>
</dbReference>
<proteinExistence type="predicted"/>
<reference evidence="6" key="2">
    <citation type="submission" date="2021-03" db="UniProtKB">
        <authorList>
            <consortium name="EnsemblPlants"/>
        </authorList>
    </citation>
    <scope>IDENTIFICATION</scope>
</reference>
<evidence type="ECO:0000256" key="3">
    <source>
        <dbReference type="ARBA" id="ARBA00022833"/>
    </source>
</evidence>
<dbReference type="SMART" id="SM00744">
    <property type="entry name" value="RINGv"/>
    <property type="match status" value="1"/>
</dbReference>
<dbReference type="InterPro" id="IPR013083">
    <property type="entry name" value="Znf_RING/FYVE/PHD"/>
</dbReference>
<keyword evidence="2" id="KW-0863">Zinc-finger</keyword>
<keyword evidence="3" id="KW-0862">Zinc</keyword>